<sequence length="316" mass="35575">MQGRFMLYQLLKDAASRRRLKTVAMWLVVLPSLSACYLNINIGDSDDDDTDTTLPAYWTPTPGTSWHIQLQNLDQLSIDAAIPVYEVDLFDGAAGSNSVIDRLKQQNKKVICYFSAGTKEDWRDDASQLTDDALIPDGALQDRPGETWLNIGDQTALENIIQPVIIARLDLARDAGCDAVDPDNIDAYTNTDETHGLISYADQLSYNIWLAQEAHKRDLSIGLKNDLNQLDTLVTHFDFAVNEQCFAYNECSVYENTFLSDEKAVFNLEYYQDGSDGEISRYEFRNTACPYFRQTGITGLWKPDYTLDGQNMVACP</sequence>
<dbReference type="AlphaFoldDB" id="A0A1M5ZRR5"/>
<protein>
    <recommendedName>
        <fullName evidence="1">Glycoside-hydrolase family GH114 TIM-barrel domain-containing protein</fullName>
    </recommendedName>
</protein>
<keyword evidence="3" id="KW-1185">Reference proteome</keyword>
<feature type="domain" description="Glycoside-hydrolase family GH114 TIM-barrel" evidence="1">
    <location>
        <begin position="65"/>
        <end position="308"/>
    </location>
</feature>
<dbReference type="Proteomes" id="UP000184608">
    <property type="component" value="Unassembled WGS sequence"/>
</dbReference>
<accession>A0A1M5ZRR5</accession>
<dbReference type="PANTHER" id="PTHR35273">
    <property type="entry name" value="ALPHA-1,4 POLYGALACTOSAMINIDASE, PUTATIVE (AFU_ORTHOLOGUE AFUA_3G07890)-RELATED"/>
    <property type="match status" value="1"/>
</dbReference>
<dbReference type="SUPFAM" id="SSF51445">
    <property type="entry name" value="(Trans)glycosidases"/>
    <property type="match status" value="1"/>
</dbReference>
<dbReference type="EMBL" id="FQXZ01000035">
    <property type="protein sequence ID" value="SHI26858.1"/>
    <property type="molecule type" value="Genomic_DNA"/>
</dbReference>
<dbReference type="InterPro" id="IPR004352">
    <property type="entry name" value="GH114_TIM-barrel"/>
</dbReference>
<evidence type="ECO:0000259" key="1">
    <source>
        <dbReference type="Pfam" id="PF03537"/>
    </source>
</evidence>
<proteinExistence type="predicted"/>
<organism evidence="2 3">
    <name type="scientific">Vibrio aerogenes CECT 7868</name>
    <dbReference type="NCBI Taxonomy" id="1216006"/>
    <lineage>
        <taxon>Bacteria</taxon>
        <taxon>Pseudomonadati</taxon>
        <taxon>Pseudomonadota</taxon>
        <taxon>Gammaproteobacteria</taxon>
        <taxon>Vibrionales</taxon>
        <taxon>Vibrionaceae</taxon>
        <taxon>Vibrio</taxon>
    </lineage>
</organism>
<dbReference type="InterPro" id="IPR013785">
    <property type="entry name" value="Aldolase_TIM"/>
</dbReference>
<dbReference type="PANTHER" id="PTHR35273:SF2">
    <property type="entry name" value="ALPHA-GALACTOSIDASE"/>
    <property type="match status" value="1"/>
</dbReference>
<dbReference type="Gene3D" id="3.20.20.70">
    <property type="entry name" value="Aldolase class I"/>
    <property type="match status" value="1"/>
</dbReference>
<evidence type="ECO:0000313" key="3">
    <source>
        <dbReference type="Proteomes" id="UP000184608"/>
    </source>
</evidence>
<reference evidence="2 3" key="1">
    <citation type="submission" date="2016-11" db="EMBL/GenBank/DDBJ databases">
        <authorList>
            <person name="Jaros S."/>
            <person name="Januszkiewicz K."/>
            <person name="Wedrychowicz H."/>
        </authorList>
    </citation>
    <scope>NUCLEOTIDE SEQUENCE [LARGE SCALE GENOMIC DNA]</scope>
    <source>
        <strain evidence="2 3">CECT 7868</strain>
    </source>
</reference>
<dbReference type="InterPro" id="IPR017853">
    <property type="entry name" value="GH"/>
</dbReference>
<dbReference type="OrthoDB" id="505502at2"/>
<dbReference type="Pfam" id="PF03537">
    <property type="entry name" value="Glyco_hydro_114"/>
    <property type="match status" value="1"/>
</dbReference>
<evidence type="ECO:0000313" key="2">
    <source>
        <dbReference type="EMBL" id="SHI26858.1"/>
    </source>
</evidence>
<dbReference type="STRING" id="1216006.VA7868_03114"/>
<name>A0A1M5ZRR5_9VIBR</name>
<gene>
    <name evidence="2" type="ORF">VA7868_03114</name>
</gene>